<dbReference type="Pfam" id="PF09339">
    <property type="entry name" value="HTH_IclR"/>
    <property type="match status" value="1"/>
</dbReference>
<dbReference type="PANTHER" id="PTHR30136:SF35">
    <property type="entry name" value="HTH-TYPE TRANSCRIPTIONAL REGULATOR RV1719"/>
    <property type="match status" value="1"/>
</dbReference>
<dbReference type="Gene3D" id="1.10.10.10">
    <property type="entry name" value="Winged helix-like DNA-binding domain superfamily/Winged helix DNA-binding domain"/>
    <property type="match status" value="1"/>
</dbReference>
<dbReference type="PROSITE" id="PS51078">
    <property type="entry name" value="ICLR_ED"/>
    <property type="match status" value="1"/>
</dbReference>
<keyword evidence="7" id="KW-1185">Reference proteome</keyword>
<dbReference type="EMBL" id="FYEH01000005">
    <property type="protein sequence ID" value="SNB65998.1"/>
    <property type="molecule type" value="Genomic_DNA"/>
</dbReference>
<keyword evidence="1" id="KW-0805">Transcription regulation</keyword>
<dbReference type="SMART" id="SM00346">
    <property type="entry name" value="HTH_ICLR"/>
    <property type="match status" value="1"/>
</dbReference>
<gene>
    <name evidence="6" type="ORF">SAMN07250955_10525</name>
</gene>
<dbReference type="SUPFAM" id="SSF55781">
    <property type="entry name" value="GAF domain-like"/>
    <property type="match status" value="1"/>
</dbReference>
<dbReference type="PROSITE" id="PS51077">
    <property type="entry name" value="HTH_ICLR"/>
    <property type="match status" value="1"/>
</dbReference>
<feature type="domain" description="IclR-ED" evidence="5">
    <location>
        <begin position="58"/>
        <end position="239"/>
    </location>
</feature>
<organism evidence="6 7">
    <name type="scientific">Arboricoccus pini</name>
    <dbReference type="NCBI Taxonomy" id="1963835"/>
    <lineage>
        <taxon>Bacteria</taxon>
        <taxon>Pseudomonadati</taxon>
        <taxon>Pseudomonadota</taxon>
        <taxon>Alphaproteobacteria</taxon>
        <taxon>Geminicoccales</taxon>
        <taxon>Geminicoccaceae</taxon>
        <taxon>Arboricoccus</taxon>
    </lineage>
</organism>
<dbReference type="InterPro" id="IPR036388">
    <property type="entry name" value="WH-like_DNA-bd_sf"/>
</dbReference>
<evidence type="ECO:0000256" key="3">
    <source>
        <dbReference type="ARBA" id="ARBA00023163"/>
    </source>
</evidence>
<keyword evidence="2" id="KW-0238">DNA-binding</keyword>
<keyword evidence="3" id="KW-0804">Transcription</keyword>
<accession>A0A212R2C0</accession>
<dbReference type="GO" id="GO:0003700">
    <property type="term" value="F:DNA-binding transcription factor activity"/>
    <property type="evidence" value="ECO:0007669"/>
    <property type="project" value="TreeGrafter"/>
</dbReference>
<dbReference type="InterPro" id="IPR014757">
    <property type="entry name" value="Tscrpt_reg_IclR_C"/>
</dbReference>
<dbReference type="GO" id="GO:0045892">
    <property type="term" value="P:negative regulation of DNA-templated transcription"/>
    <property type="evidence" value="ECO:0007669"/>
    <property type="project" value="TreeGrafter"/>
</dbReference>
<dbReference type="InterPro" id="IPR036390">
    <property type="entry name" value="WH_DNA-bd_sf"/>
</dbReference>
<evidence type="ECO:0000313" key="6">
    <source>
        <dbReference type="EMBL" id="SNB65998.1"/>
    </source>
</evidence>
<protein>
    <submittedName>
        <fullName evidence="6">Transcriptional regulator, IclR family</fullName>
    </submittedName>
</protein>
<dbReference type="Gene3D" id="3.30.450.40">
    <property type="match status" value="1"/>
</dbReference>
<evidence type="ECO:0000313" key="7">
    <source>
        <dbReference type="Proteomes" id="UP000197065"/>
    </source>
</evidence>
<dbReference type="AlphaFoldDB" id="A0A212R2C0"/>
<evidence type="ECO:0000256" key="2">
    <source>
        <dbReference type="ARBA" id="ARBA00023125"/>
    </source>
</evidence>
<name>A0A212R2C0_9PROT</name>
<dbReference type="Pfam" id="PF01614">
    <property type="entry name" value="IclR_C"/>
    <property type="match status" value="1"/>
</dbReference>
<evidence type="ECO:0000259" key="5">
    <source>
        <dbReference type="PROSITE" id="PS51078"/>
    </source>
</evidence>
<dbReference type="InterPro" id="IPR029016">
    <property type="entry name" value="GAF-like_dom_sf"/>
</dbReference>
<evidence type="ECO:0000259" key="4">
    <source>
        <dbReference type="PROSITE" id="PS51077"/>
    </source>
</evidence>
<dbReference type="InterPro" id="IPR050707">
    <property type="entry name" value="HTH_MetabolicPath_Reg"/>
</dbReference>
<dbReference type="SUPFAM" id="SSF46785">
    <property type="entry name" value="Winged helix' DNA-binding domain"/>
    <property type="match status" value="1"/>
</dbReference>
<feature type="domain" description="HTH iclR-type" evidence="4">
    <location>
        <begin position="1"/>
        <end position="57"/>
    </location>
</feature>
<proteinExistence type="predicted"/>
<dbReference type="GO" id="GO:0003677">
    <property type="term" value="F:DNA binding"/>
    <property type="evidence" value="ECO:0007669"/>
    <property type="project" value="UniProtKB-KW"/>
</dbReference>
<evidence type="ECO:0000256" key="1">
    <source>
        <dbReference type="ARBA" id="ARBA00023015"/>
    </source>
</evidence>
<sequence length="248" mass="27428">MMRALDIVDVVAGGITDLAGLSLHLGLTRSTTHRLASTLVARGYLRFQPGQGYGLGSKLLELGWHALHQNPLTRLARRHLEQLAAATEDTVHLGVLDGWWALYLDKIPGMRRVEISSQVGERHPVWSTGLGKALLLDGNEATWRSFFARGEAHGDGQTQDLAEWLDRMRAYALLGYAFDLEENEPEIRCVAAPVRDASGRIVAAISLSSLNRYMTDERMDELTPLVVDTAKNVSHDLGWHPAQSSMPR</sequence>
<dbReference type="Proteomes" id="UP000197065">
    <property type="component" value="Unassembled WGS sequence"/>
</dbReference>
<reference evidence="6 7" key="1">
    <citation type="submission" date="2017-06" db="EMBL/GenBank/DDBJ databases">
        <authorList>
            <person name="Kim H.J."/>
            <person name="Triplett B.A."/>
        </authorList>
    </citation>
    <scope>NUCLEOTIDE SEQUENCE [LARGE SCALE GENOMIC DNA]</scope>
    <source>
        <strain evidence="6 7">B29T1</strain>
    </source>
</reference>
<dbReference type="PANTHER" id="PTHR30136">
    <property type="entry name" value="HELIX-TURN-HELIX TRANSCRIPTIONAL REGULATOR, ICLR FAMILY"/>
    <property type="match status" value="1"/>
</dbReference>
<dbReference type="InterPro" id="IPR005471">
    <property type="entry name" value="Tscrpt_reg_IclR_N"/>
</dbReference>